<dbReference type="GO" id="GO:0055070">
    <property type="term" value="P:copper ion homeostasis"/>
    <property type="evidence" value="ECO:0007669"/>
    <property type="project" value="TreeGrafter"/>
</dbReference>
<keyword evidence="19" id="KW-1185">Reference proteome</keyword>
<dbReference type="SUPFAM" id="SSF81665">
    <property type="entry name" value="Calcium ATPase, transmembrane domain M"/>
    <property type="match status" value="1"/>
</dbReference>
<dbReference type="EC" id="7.2.2.8" evidence="3"/>
<comment type="subcellular location">
    <subcellularLocation>
        <location evidence="1">Cell membrane</location>
        <topology evidence="1">Multi-pass membrane protein</topology>
    </subcellularLocation>
</comment>
<dbReference type="AlphaFoldDB" id="A0A1T4R5K0"/>
<dbReference type="Gene3D" id="3.40.1110.10">
    <property type="entry name" value="Calcium-transporting ATPase, cytoplasmic domain N"/>
    <property type="match status" value="1"/>
</dbReference>
<dbReference type="InterPro" id="IPR001757">
    <property type="entry name" value="P_typ_ATPase"/>
</dbReference>
<feature type="transmembrane region" description="Helical" evidence="16">
    <location>
        <begin position="123"/>
        <end position="142"/>
    </location>
</feature>
<dbReference type="InterPro" id="IPR036412">
    <property type="entry name" value="HAD-like_sf"/>
</dbReference>
<dbReference type="SFLD" id="SFLDS00003">
    <property type="entry name" value="Haloacid_Dehalogenase"/>
    <property type="match status" value="1"/>
</dbReference>
<dbReference type="PANTHER" id="PTHR43520:SF8">
    <property type="entry name" value="P-TYPE CU(+) TRANSPORTER"/>
    <property type="match status" value="1"/>
</dbReference>
<comment type="catalytic activity">
    <reaction evidence="15">
        <text>Cu(+)(in) + ATP + H2O = Cu(+)(out) + ADP + phosphate + H(+)</text>
        <dbReference type="Rhea" id="RHEA:25792"/>
        <dbReference type="ChEBI" id="CHEBI:15377"/>
        <dbReference type="ChEBI" id="CHEBI:15378"/>
        <dbReference type="ChEBI" id="CHEBI:30616"/>
        <dbReference type="ChEBI" id="CHEBI:43474"/>
        <dbReference type="ChEBI" id="CHEBI:49552"/>
        <dbReference type="ChEBI" id="CHEBI:456216"/>
        <dbReference type="EC" id="7.2.2.8"/>
    </reaction>
</comment>
<dbReference type="SFLD" id="SFLDG00002">
    <property type="entry name" value="C1.7:_P-type_atpase_like"/>
    <property type="match status" value="1"/>
</dbReference>
<dbReference type="SUPFAM" id="SSF55008">
    <property type="entry name" value="HMA, heavy metal-associated domain"/>
    <property type="match status" value="1"/>
</dbReference>
<keyword evidence="13" id="KW-0406">Ion transport</keyword>
<dbReference type="NCBIfam" id="TIGR01494">
    <property type="entry name" value="ATPase_P-type"/>
    <property type="match status" value="1"/>
</dbReference>
<keyword evidence="5 16" id="KW-0812">Transmembrane</keyword>
<keyword evidence="16" id="KW-1003">Cell membrane</keyword>
<dbReference type="SUPFAM" id="SSF81653">
    <property type="entry name" value="Calcium ATPase, transduction domain A"/>
    <property type="match status" value="1"/>
</dbReference>
<dbReference type="STRING" id="263852.SAMN02745116_02437"/>
<evidence type="ECO:0000256" key="15">
    <source>
        <dbReference type="ARBA" id="ARBA00049289"/>
    </source>
</evidence>
<evidence type="ECO:0000256" key="11">
    <source>
        <dbReference type="ARBA" id="ARBA00022989"/>
    </source>
</evidence>
<evidence type="ECO:0000256" key="7">
    <source>
        <dbReference type="ARBA" id="ARBA00022741"/>
    </source>
</evidence>
<organism evidence="18 19">
    <name type="scientific">Pilibacter termitis</name>
    <dbReference type="NCBI Taxonomy" id="263852"/>
    <lineage>
        <taxon>Bacteria</taxon>
        <taxon>Bacillati</taxon>
        <taxon>Bacillota</taxon>
        <taxon>Bacilli</taxon>
        <taxon>Lactobacillales</taxon>
        <taxon>Enterococcaceae</taxon>
        <taxon>Pilibacter</taxon>
    </lineage>
</organism>
<dbReference type="PROSITE" id="PS50846">
    <property type="entry name" value="HMA_2"/>
    <property type="match status" value="1"/>
</dbReference>
<keyword evidence="8" id="KW-0187">Copper transport</keyword>
<dbReference type="InterPro" id="IPR018303">
    <property type="entry name" value="ATPase_P-typ_P_site"/>
</dbReference>
<dbReference type="InterPro" id="IPR023298">
    <property type="entry name" value="ATPase_P-typ_TM_dom_sf"/>
</dbReference>
<dbReference type="PRINTS" id="PR00941">
    <property type="entry name" value="CDATPASE"/>
</dbReference>
<dbReference type="InterPro" id="IPR059000">
    <property type="entry name" value="ATPase_P-type_domA"/>
</dbReference>
<dbReference type="GO" id="GO:0005507">
    <property type="term" value="F:copper ion binding"/>
    <property type="evidence" value="ECO:0007669"/>
    <property type="project" value="TreeGrafter"/>
</dbReference>
<feature type="transmembrane region" description="Helical" evidence="16">
    <location>
        <begin position="163"/>
        <end position="183"/>
    </location>
</feature>
<protein>
    <recommendedName>
        <fullName evidence="3">P-type Cu(+) transporter</fullName>
        <ecNumber evidence="3">7.2.2.8</ecNumber>
    </recommendedName>
</protein>
<evidence type="ECO:0000256" key="16">
    <source>
        <dbReference type="RuleBase" id="RU362081"/>
    </source>
</evidence>
<dbReference type="OrthoDB" id="9813266at2"/>
<dbReference type="Pfam" id="PF00403">
    <property type="entry name" value="HMA"/>
    <property type="match status" value="1"/>
</dbReference>
<evidence type="ECO:0000256" key="5">
    <source>
        <dbReference type="ARBA" id="ARBA00022692"/>
    </source>
</evidence>
<comment type="similarity">
    <text evidence="2 16">Belongs to the cation transport ATPase (P-type) (TC 3.A.3) family. Type IB subfamily.</text>
</comment>
<dbReference type="Gene3D" id="2.70.150.10">
    <property type="entry name" value="Calcium-transporting ATPase, cytoplasmic transduction domain A"/>
    <property type="match status" value="1"/>
</dbReference>
<dbReference type="SFLD" id="SFLDF00027">
    <property type="entry name" value="p-type_atpase"/>
    <property type="match status" value="1"/>
</dbReference>
<dbReference type="NCBIfam" id="TIGR01512">
    <property type="entry name" value="ATPase-IB2_Cd"/>
    <property type="match status" value="1"/>
</dbReference>
<accession>A0A1T4R5K0</accession>
<dbReference type="Pfam" id="PF00122">
    <property type="entry name" value="E1-E2_ATPase"/>
    <property type="match status" value="1"/>
</dbReference>
<keyword evidence="4" id="KW-0813">Transport</keyword>
<dbReference type="Gene3D" id="3.40.50.1000">
    <property type="entry name" value="HAD superfamily/HAD-like"/>
    <property type="match status" value="1"/>
</dbReference>
<dbReference type="GO" id="GO:0043682">
    <property type="term" value="F:P-type divalent copper transporter activity"/>
    <property type="evidence" value="ECO:0007669"/>
    <property type="project" value="TreeGrafter"/>
</dbReference>
<dbReference type="InterPro" id="IPR008250">
    <property type="entry name" value="ATPase_P-typ_transduc_dom_A_sf"/>
</dbReference>
<feature type="transmembrane region" description="Helical" evidence="16">
    <location>
        <begin position="668"/>
        <end position="687"/>
    </location>
</feature>
<dbReference type="GO" id="GO:0016887">
    <property type="term" value="F:ATP hydrolysis activity"/>
    <property type="evidence" value="ECO:0007669"/>
    <property type="project" value="InterPro"/>
</dbReference>
<dbReference type="Proteomes" id="UP000190328">
    <property type="component" value="Unassembled WGS sequence"/>
</dbReference>
<dbReference type="SUPFAM" id="SSF56784">
    <property type="entry name" value="HAD-like"/>
    <property type="match status" value="1"/>
</dbReference>
<keyword evidence="6 16" id="KW-0479">Metal-binding</keyword>
<dbReference type="Gene3D" id="1.20.1110.10">
    <property type="entry name" value="Calcium-transporting ATPase, transmembrane domain"/>
    <property type="match status" value="1"/>
</dbReference>
<dbReference type="CDD" id="cd00371">
    <property type="entry name" value="HMA"/>
    <property type="match status" value="1"/>
</dbReference>
<dbReference type="InterPro" id="IPR036163">
    <property type="entry name" value="HMA_dom_sf"/>
</dbReference>
<dbReference type="PRINTS" id="PR00119">
    <property type="entry name" value="CATATPASE"/>
</dbReference>
<dbReference type="NCBIfam" id="TIGR01511">
    <property type="entry name" value="ATPase-IB1_Cu"/>
    <property type="match status" value="1"/>
</dbReference>
<evidence type="ECO:0000256" key="10">
    <source>
        <dbReference type="ARBA" id="ARBA00022967"/>
    </source>
</evidence>
<evidence type="ECO:0000256" key="4">
    <source>
        <dbReference type="ARBA" id="ARBA00022448"/>
    </source>
</evidence>
<dbReference type="NCBIfam" id="TIGR01525">
    <property type="entry name" value="ATPase-IB_hvy"/>
    <property type="match status" value="1"/>
</dbReference>
<dbReference type="FunFam" id="2.70.150.10:FF:000002">
    <property type="entry name" value="Copper-transporting ATPase 1, putative"/>
    <property type="match status" value="1"/>
</dbReference>
<keyword evidence="14 16" id="KW-0472">Membrane</keyword>
<evidence type="ECO:0000256" key="3">
    <source>
        <dbReference type="ARBA" id="ARBA00012517"/>
    </source>
</evidence>
<proteinExistence type="inferred from homology"/>
<evidence type="ECO:0000256" key="12">
    <source>
        <dbReference type="ARBA" id="ARBA00023008"/>
    </source>
</evidence>
<dbReference type="InterPro" id="IPR006121">
    <property type="entry name" value="HMA_dom"/>
</dbReference>
<feature type="transmembrane region" description="Helical" evidence="16">
    <location>
        <begin position="344"/>
        <end position="363"/>
    </location>
</feature>
<keyword evidence="11 16" id="KW-1133">Transmembrane helix</keyword>
<dbReference type="GO" id="GO:0005524">
    <property type="term" value="F:ATP binding"/>
    <property type="evidence" value="ECO:0007669"/>
    <property type="project" value="UniProtKB-UniRule"/>
</dbReference>
<evidence type="ECO:0000256" key="9">
    <source>
        <dbReference type="ARBA" id="ARBA00022840"/>
    </source>
</evidence>
<evidence type="ECO:0000313" key="18">
    <source>
        <dbReference type="EMBL" id="SKA11167.1"/>
    </source>
</evidence>
<dbReference type="Pfam" id="PF00702">
    <property type="entry name" value="Hydrolase"/>
    <property type="match status" value="1"/>
</dbReference>
<evidence type="ECO:0000256" key="13">
    <source>
        <dbReference type="ARBA" id="ARBA00023065"/>
    </source>
</evidence>
<keyword evidence="12" id="KW-0186">Copper</keyword>
<evidence type="ECO:0000256" key="14">
    <source>
        <dbReference type="ARBA" id="ARBA00023136"/>
    </source>
</evidence>
<dbReference type="PROSITE" id="PS01047">
    <property type="entry name" value="HMA_1"/>
    <property type="match status" value="1"/>
</dbReference>
<dbReference type="FunFam" id="3.30.70.100:FF:000001">
    <property type="entry name" value="ATPase copper transporting beta"/>
    <property type="match status" value="1"/>
</dbReference>
<dbReference type="GO" id="GO:0140581">
    <property type="term" value="F:P-type monovalent copper transporter activity"/>
    <property type="evidence" value="ECO:0007669"/>
    <property type="project" value="UniProtKB-EC"/>
</dbReference>
<dbReference type="InterPro" id="IPR017969">
    <property type="entry name" value="Heavy-metal-associated_CS"/>
</dbReference>
<dbReference type="RefSeq" id="WP_078808334.1">
    <property type="nucleotide sequence ID" value="NZ_FUXI01000039.1"/>
</dbReference>
<feature type="domain" description="HMA" evidence="17">
    <location>
        <begin position="6"/>
        <end position="71"/>
    </location>
</feature>
<name>A0A1T4R5K0_9ENTE</name>
<dbReference type="PANTHER" id="PTHR43520">
    <property type="entry name" value="ATP7, ISOFORM B"/>
    <property type="match status" value="1"/>
</dbReference>
<sequence>MAEVRNKKTFAITGMTCANCAARIHKGLSTLEGVSENNVNLATERATVILNERGTIEEVIGRITSLGYGAILYDKAHKESVKQARKKVYLKLKRDVLLGVIFTLPMFFSMLLMLFSLHVQTLMFLHLPITQFLLSTPVQFLLGARFYKGAYLALKNKSANMDVLVSLGTSVAYVSSIIFGLLLNQSSAVHFESSASILTLVTLGKFLEMRGKAKTGKAIEQLMNLQEKRVQVIQNGKIIEKEISEIQKGDCVQVLSGSSVAVDGKIIKGFSTLDESNLTGESVPVEKTVGELVYAGTSNLTGVLEIEVTEDSEDFLLTKIIDLVEESQGSKAEIQQLADKMSSIFVPIVLLIALLTFLLTWFLTNQVETSLLHATAVLVVACPCALGLATPTAIIVASGIAARLGIFIRDAQTMERMNEIDTIIFDKTGTLTQGKLSVENFSGKEENRKILASIERKSNHPIARAIAENYTGEILSVENVEEIAGSGLKATISGKQYFVGSENMMKTLGVSIPKETNTTSVYLTNGEEILSSVRLHDEIKPEAKTILQELVQMKKEVVLLSGDKRIVAEQTAELLNLSKENVYAEVLPDEKAEIVLSFQNQGKKVLMAGDGVNDAAALSIAEVGVAMGSGSDIAIESSDVTFLDGNLKKIIQLFYLSKRTLTKIRHNLFWSFIYNIIGIPIAAIGILTPTLAGTMMALSSVSVIISSLALRSKKY</sequence>
<keyword evidence="7 16" id="KW-0547">Nucleotide-binding</keyword>
<dbReference type="GO" id="GO:0005886">
    <property type="term" value="C:plasma membrane"/>
    <property type="evidence" value="ECO:0007669"/>
    <property type="project" value="UniProtKB-SubCell"/>
</dbReference>
<feature type="transmembrane region" description="Helical" evidence="16">
    <location>
        <begin position="693"/>
        <end position="710"/>
    </location>
</feature>
<gene>
    <name evidence="18" type="ORF">SAMN02745116_02437</name>
</gene>
<evidence type="ECO:0000256" key="2">
    <source>
        <dbReference type="ARBA" id="ARBA00006024"/>
    </source>
</evidence>
<dbReference type="EMBL" id="FUXI01000039">
    <property type="protein sequence ID" value="SKA11167.1"/>
    <property type="molecule type" value="Genomic_DNA"/>
</dbReference>
<evidence type="ECO:0000259" key="17">
    <source>
        <dbReference type="PROSITE" id="PS50846"/>
    </source>
</evidence>
<keyword evidence="9 16" id="KW-0067">ATP-binding</keyword>
<feature type="transmembrane region" description="Helical" evidence="16">
    <location>
        <begin position="96"/>
        <end position="117"/>
    </location>
</feature>
<evidence type="ECO:0000256" key="8">
    <source>
        <dbReference type="ARBA" id="ARBA00022796"/>
    </source>
</evidence>
<evidence type="ECO:0000256" key="6">
    <source>
        <dbReference type="ARBA" id="ARBA00022723"/>
    </source>
</evidence>
<dbReference type="InterPro" id="IPR023214">
    <property type="entry name" value="HAD_sf"/>
</dbReference>
<reference evidence="18 19" key="1">
    <citation type="submission" date="2017-02" db="EMBL/GenBank/DDBJ databases">
        <authorList>
            <person name="Peterson S.W."/>
        </authorList>
    </citation>
    <scope>NUCLEOTIDE SEQUENCE [LARGE SCALE GENOMIC DNA]</scope>
    <source>
        <strain evidence="18 19">ATCC BAA-1030</strain>
    </source>
</reference>
<dbReference type="PROSITE" id="PS00154">
    <property type="entry name" value="ATPASE_E1_E2"/>
    <property type="match status" value="1"/>
</dbReference>
<feature type="transmembrane region" description="Helical" evidence="16">
    <location>
        <begin position="189"/>
        <end position="207"/>
    </location>
</feature>
<dbReference type="InterPro" id="IPR027256">
    <property type="entry name" value="P-typ_ATPase_IB"/>
</dbReference>
<evidence type="ECO:0000256" key="1">
    <source>
        <dbReference type="ARBA" id="ARBA00004651"/>
    </source>
</evidence>
<dbReference type="InterPro" id="IPR044492">
    <property type="entry name" value="P_typ_ATPase_HD_dom"/>
</dbReference>
<keyword evidence="10" id="KW-1278">Translocase</keyword>
<evidence type="ECO:0000313" key="19">
    <source>
        <dbReference type="Proteomes" id="UP000190328"/>
    </source>
</evidence>
<feature type="transmembrane region" description="Helical" evidence="16">
    <location>
        <begin position="375"/>
        <end position="408"/>
    </location>
</feature>
<dbReference type="InterPro" id="IPR023299">
    <property type="entry name" value="ATPase_P-typ_cyto_dom_N"/>
</dbReference>
<dbReference type="Gene3D" id="3.30.70.100">
    <property type="match status" value="1"/>
</dbReference>